<dbReference type="AlphaFoldDB" id="A0AAD1XCT3"/>
<organism evidence="2 3">
    <name type="scientific">Euplotes crassus</name>
    <dbReference type="NCBI Taxonomy" id="5936"/>
    <lineage>
        <taxon>Eukaryota</taxon>
        <taxon>Sar</taxon>
        <taxon>Alveolata</taxon>
        <taxon>Ciliophora</taxon>
        <taxon>Intramacronucleata</taxon>
        <taxon>Spirotrichea</taxon>
        <taxon>Hypotrichia</taxon>
        <taxon>Euplotida</taxon>
        <taxon>Euplotidae</taxon>
        <taxon>Moneuplotes</taxon>
    </lineage>
</organism>
<evidence type="ECO:0000313" key="2">
    <source>
        <dbReference type="EMBL" id="CAI2366387.1"/>
    </source>
</evidence>
<gene>
    <name evidence="2" type="ORF">ECRASSUSDP1_LOCUS7660</name>
</gene>
<dbReference type="GO" id="GO:0005777">
    <property type="term" value="C:peroxisome"/>
    <property type="evidence" value="ECO:0007669"/>
    <property type="project" value="TreeGrafter"/>
</dbReference>
<evidence type="ECO:0000313" key="3">
    <source>
        <dbReference type="Proteomes" id="UP001295684"/>
    </source>
</evidence>
<feature type="coiled-coil region" evidence="1">
    <location>
        <begin position="177"/>
        <end position="232"/>
    </location>
</feature>
<dbReference type="PANTHER" id="PTHR21623:SF2">
    <property type="entry name" value="COILED-COIL DOMAIN-CONTAINING PROTEIN 33"/>
    <property type="match status" value="1"/>
</dbReference>
<dbReference type="Proteomes" id="UP001295684">
    <property type="component" value="Unassembled WGS sequence"/>
</dbReference>
<comment type="caution">
    <text evidence="2">The sequence shown here is derived from an EMBL/GenBank/DDBJ whole genome shotgun (WGS) entry which is preliminary data.</text>
</comment>
<dbReference type="EMBL" id="CAMPGE010007470">
    <property type="protein sequence ID" value="CAI2366387.1"/>
    <property type="molecule type" value="Genomic_DNA"/>
</dbReference>
<dbReference type="InterPro" id="IPR039889">
    <property type="entry name" value="CCD33"/>
</dbReference>
<accession>A0AAD1XCT3</accession>
<feature type="coiled-coil region" evidence="1">
    <location>
        <begin position="412"/>
        <end position="476"/>
    </location>
</feature>
<protein>
    <submittedName>
        <fullName evidence="2">Uncharacterized protein</fullName>
    </submittedName>
</protein>
<keyword evidence="1" id="KW-0175">Coiled coil</keyword>
<evidence type="ECO:0000256" key="1">
    <source>
        <dbReference type="SAM" id="Coils"/>
    </source>
</evidence>
<proteinExistence type="predicted"/>
<name>A0AAD1XCT3_EUPCR</name>
<sequence>MSAITIMIQHCELKHRANFFLVGQCDAVIYPQKAKKTQKFRTDISTDTEYPKWSKNVFKFANISLGNRVLLKFGCFRAKESVDMTRPEKATENCTLYGSASKLLTQSFITKMRRDKVIEETMILLDPDNNLEIGRVSLVWKLTVEELEDRIYEDVREIEKVYYDQFTSDEGEIHTKLDKIEKIAAKKQKDLDEVMGEQDKRIEAMRSLAIDLAMLRKSKEEMEDTNKKLLHELNTRQNVDDVHIQIDVLSTTPQGVAQLKEKYAKLIAKFYIERNRHEDLEEDYQKLKPQLKELEKTKKGIYELENAIQEQKFHGDRYNDKLARIKASKETIQSQEKLIQNLTESIKEGSKSGPKMTSELEMYLQDLGYKRTRLLEKHKQLQLMIELNDGKLPRDYLENIQSEELEDNPEEVSRLKRQADSLMSRIQEVTGKLDMIKDDFQLNKNFEAIEDWENEKPNYEIQILQYENRNQILEKQQKSDTEKHAKIVSDLKHKIASIQNSIDERSYLMHTMN</sequence>
<dbReference type="PANTHER" id="PTHR21623">
    <property type="entry name" value="SPERIOLIN-BINDING FACTOR"/>
    <property type="match status" value="1"/>
</dbReference>
<reference evidence="2" key="1">
    <citation type="submission" date="2023-07" db="EMBL/GenBank/DDBJ databases">
        <authorList>
            <consortium name="AG Swart"/>
            <person name="Singh M."/>
            <person name="Singh A."/>
            <person name="Seah K."/>
            <person name="Emmerich C."/>
        </authorList>
    </citation>
    <scope>NUCLEOTIDE SEQUENCE</scope>
    <source>
        <strain evidence="2">DP1</strain>
    </source>
</reference>
<keyword evidence="3" id="KW-1185">Reference proteome</keyword>